<dbReference type="OrthoDB" id="8033604at2759"/>
<feature type="transmembrane region" description="Helical" evidence="2">
    <location>
        <begin position="1953"/>
        <end position="1976"/>
    </location>
</feature>
<feature type="compositionally biased region" description="Polar residues" evidence="1">
    <location>
        <begin position="320"/>
        <end position="343"/>
    </location>
</feature>
<dbReference type="Gene3D" id="3.30.420.10">
    <property type="entry name" value="Ribonuclease H-like superfamily/Ribonuclease H"/>
    <property type="match status" value="1"/>
</dbReference>
<evidence type="ECO:0000256" key="1">
    <source>
        <dbReference type="SAM" id="MobiDB-lite"/>
    </source>
</evidence>
<feature type="domain" description="Integrase catalytic" evidence="3">
    <location>
        <begin position="1491"/>
        <end position="1676"/>
    </location>
</feature>
<dbReference type="InterPro" id="IPR001878">
    <property type="entry name" value="Znf_CCHC"/>
</dbReference>
<dbReference type="GO" id="GO:0008270">
    <property type="term" value="F:zinc ion binding"/>
    <property type="evidence" value="ECO:0007669"/>
    <property type="project" value="InterPro"/>
</dbReference>
<keyword evidence="2" id="KW-1133">Transmembrane helix</keyword>
<feature type="transmembrane region" description="Helical" evidence="2">
    <location>
        <begin position="1925"/>
        <end position="1946"/>
    </location>
</feature>
<accession>A0A6V7V027</accession>
<organism evidence="4 5">
    <name type="scientific">Meloidogyne enterolobii</name>
    <name type="common">Root-knot nematode worm</name>
    <name type="synonym">Meloidogyne mayaguensis</name>
    <dbReference type="NCBI Taxonomy" id="390850"/>
    <lineage>
        <taxon>Eukaryota</taxon>
        <taxon>Metazoa</taxon>
        <taxon>Ecdysozoa</taxon>
        <taxon>Nematoda</taxon>
        <taxon>Chromadorea</taxon>
        <taxon>Rhabditida</taxon>
        <taxon>Tylenchina</taxon>
        <taxon>Tylenchomorpha</taxon>
        <taxon>Tylenchoidea</taxon>
        <taxon>Meloidogynidae</taxon>
        <taxon>Meloidogyninae</taxon>
        <taxon>Meloidogyne</taxon>
    </lineage>
</organism>
<dbReference type="Pfam" id="PF05380">
    <property type="entry name" value="Peptidase_A17"/>
    <property type="match status" value="1"/>
</dbReference>
<dbReference type="EMBL" id="CAJEWN010000138">
    <property type="protein sequence ID" value="CAD2168262.1"/>
    <property type="molecule type" value="Genomic_DNA"/>
</dbReference>
<sequence>MSAHFRGQITLLNEEAAELLNSRKDFLLPPKVGGQSDKEYKRIIETILHNSDAEYEEISEVLNQLADNEAKWSALRTNMTGNERIQDNTEYDAFIVAVPFVKTLSDLRRYLRNIRSQRRLLEAAIPVIENINVPIASSLIHLPKTQLPTFSGDCVAFLSFWNTFKAGVHDLPISDSIKFTYLKQCLSGSPLTLISSLPVTDESYESALELLRKNYDNPNEVARSLHNSLRKLPQVRAGENFCTDLRLLLDKIEGICVQMSQRNQSFNTTSFQMEIEERLPRFVLDEIFKAKDNDPEWDSLKLKEHLHYILKRKEQIESLTLSSHNTPKQIRTSQLQTPSSQNNKPPPILSFHTQGENQNKNNTRGNNKKPKWPCLFCENPSHFSANCETYLSIKQRKDKLRALKRCFSCLRPNHLANQCTKPSQCSNCQGKHPRALCPTLQNRSSYYTSNLPPNIQEGGPRQTQASNLNNQHVQAVSIPHPIPMPLSQIVQTTASAVPDTPPYQANLASVSTESINRKLILLKCVRVMLFNPNNPLQEREVILLMDDASTNSYITLNEAKNLKLNLTPRTIKLGVFNSPSCKVVQAYTTQFGIRLANGRSIIITANAAEHLTQNTNYVPFTPQLLSYPELISNNKIVQPSVLLGSDYYYEVEPTPLLRLPSGHHLIHTLFGPIVAGKGFIPRNTNQPNQINCAIQPQLEAPSNEFFSLESIGIKDLPRSEDQDVLKKFNKEIKMIDGRYQVKLPFKTPPEAIQIPSNFGLCWGRLRSVHNSLMKNKEFLIKYDNIIKEQLELGIIEIVKNPDNYSPPLHYIPHHAVIKASNGKIRIVYDGSAKVGRELSLNECLYPGPVILPDLVGLLLRFRIPKIAIISDIAKAFLQVSVHPDHRDCTRFLWLKNIELPPSTSNVEIYRFCRVSFGLAPSPFLLAATVQHHLSLFPSPLSSEISTNIYVDNVFLSAETPKEGKEKSNNTIELFNKANMKLQEFVSNSSESIAHLPEKIKLIGNKQKFLGLDWHTEEDVLLIRAHALPSLENTISKRTILTFMASHFDPLGLISPLILPIKIFLQSLWNEKVDWDENLNEKTINEWKLLTQNWDANSCFSIPRYPSRLPTTGRKYQLHCFADASSMAMCAAVYLRISKDCSPISDVCLIFSKTKVKPINKNKLLSIPRLELIAALMGSRALKFTSSELSCINLDKSIYLWSDSSAVLSWLNSKTLIKDIFVQNRVSEIRKLKNLIVNHLPGIDNPSDIGTRGVSSIRELKNLPIWTKGPDWLSLPQPNWPTSNLIKQFSSNDYVLKSEKSVETPIFTFNTQINAPENIIESVRFSRLPKLLRIFSYTLRFINHTKKRARYPSLKINSKEIKISLKILIKLEQAVYPPSGQENEYLGIYTDPEEILRCKGRLGKSNLTLETKEPIFLPSRSYLTCLIIYETHLLNHHSSPLLTLSIIRKQFWIPSGRRVSEKAIHKCCLSCRRFTAKPFDLPPFPQFPTDRVEPSPPFTAVGLDFCGPLYIKTPFLVPNQRRNTKIETIKHWITVWVCLSTRAVALDLISDLTIQSFSLAFRRQTAKYGVIKNIYCDNAPTFISAKNFLSEQANLSPPNWNFRAPMAAWKSGHYERSMALIKYHLKRTLSGGAIPRSYLFHEVLTILLEIENIINSRPITFESANPLEPRALSPADIIKPYRNNSPIEITPSEKMDDPDYNQNIQSNSQSLITTWEKITSRAKNFWIRWKADYILSLRERYKKLQQSSQRWPTINELVIVHSDTLPRSNWSLAIILEINYTENHFPNTAKIKFLSGNITLRSVHHLYPLETTGELNVDKNQTEKVPLTSPRPNSSPNTLKLRNRIPEPPPPEPFPWTILIASIVLIAILLICIIFSYYLLHKRRSARVAPIIALLVISLLISPTPVESRSKGKYVVNRLKKPISKGIGSLVGTTAIYFGLDTLASFLQKEPEIALPILSIIGLLSLILIFLLLKVLFNIYKYFKPNTAPIVPHPIELTEINSAVRELINRSDPPLARN</sequence>
<dbReference type="Pfam" id="PF00078">
    <property type="entry name" value="RVT_1"/>
    <property type="match status" value="1"/>
</dbReference>
<dbReference type="InterPro" id="IPR036397">
    <property type="entry name" value="RNaseH_sf"/>
</dbReference>
<dbReference type="GO" id="GO:0015074">
    <property type="term" value="P:DNA integration"/>
    <property type="evidence" value="ECO:0007669"/>
    <property type="project" value="InterPro"/>
</dbReference>
<dbReference type="Gene3D" id="3.30.70.270">
    <property type="match status" value="1"/>
</dbReference>
<feature type="region of interest" description="Disordered" evidence="1">
    <location>
        <begin position="1817"/>
        <end position="1845"/>
    </location>
</feature>
<dbReference type="Pfam" id="PF03564">
    <property type="entry name" value="DUF1759"/>
    <property type="match status" value="1"/>
</dbReference>
<reference evidence="4 5" key="1">
    <citation type="submission" date="2020-08" db="EMBL/GenBank/DDBJ databases">
        <authorList>
            <person name="Koutsovoulos G."/>
            <person name="Danchin GJ E."/>
        </authorList>
    </citation>
    <scope>NUCLEOTIDE SEQUENCE [LARGE SCALE GENOMIC DNA]</scope>
</reference>
<dbReference type="GO" id="GO:0003676">
    <property type="term" value="F:nucleic acid binding"/>
    <property type="evidence" value="ECO:0007669"/>
    <property type="project" value="InterPro"/>
</dbReference>
<dbReference type="Gene3D" id="3.10.10.10">
    <property type="entry name" value="HIV Type 1 Reverse Transcriptase, subunit A, domain 1"/>
    <property type="match status" value="1"/>
</dbReference>
<evidence type="ECO:0000256" key="2">
    <source>
        <dbReference type="SAM" id="Phobius"/>
    </source>
</evidence>
<dbReference type="InterPro" id="IPR005312">
    <property type="entry name" value="DUF1759"/>
</dbReference>
<protein>
    <recommendedName>
        <fullName evidence="3">Integrase catalytic domain-containing protein</fullName>
    </recommendedName>
</protein>
<evidence type="ECO:0000259" key="3">
    <source>
        <dbReference type="PROSITE" id="PS50994"/>
    </source>
</evidence>
<dbReference type="PANTHER" id="PTHR47331">
    <property type="entry name" value="PHD-TYPE DOMAIN-CONTAINING PROTEIN"/>
    <property type="match status" value="1"/>
</dbReference>
<dbReference type="PANTHER" id="PTHR47331:SF5">
    <property type="entry name" value="RIBONUCLEASE H"/>
    <property type="match status" value="1"/>
</dbReference>
<dbReference type="InterPro" id="IPR001584">
    <property type="entry name" value="Integrase_cat-core"/>
</dbReference>
<dbReference type="GO" id="GO:0042575">
    <property type="term" value="C:DNA polymerase complex"/>
    <property type="evidence" value="ECO:0007669"/>
    <property type="project" value="UniProtKB-ARBA"/>
</dbReference>
<dbReference type="SUPFAM" id="SSF53098">
    <property type="entry name" value="Ribonuclease H-like"/>
    <property type="match status" value="1"/>
</dbReference>
<gene>
    <name evidence="4" type="ORF">MENT_LOCUS19612</name>
</gene>
<feature type="transmembrane region" description="Helical" evidence="2">
    <location>
        <begin position="1853"/>
        <end position="1879"/>
    </location>
</feature>
<keyword evidence="2" id="KW-0472">Membrane</keyword>
<dbReference type="InterPro" id="IPR008737">
    <property type="entry name" value="DUF1758"/>
</dbReference>
<dbReference type="SUPFAM" id="SSF56672">
    <property type="entry name" value="DNA/RNA polymerases"/>
    <property type="match status" value="1"/>
</dbReference>
<comment type="caution">
    <text evidence="4">The sequence shown here is derived from an EMBL/GenBank/DDBJ whole genome shotgun (WGS) entry which is preliminary data.</text>
</comment>
<dbReference type="InterPro" id="IPR008042">
    <property type="entry name" value="Retrotrans_Pao"/>
</dbReference>
<dbReference type="InterPro" id="IPR040676">
    <property type="entry name" value="DUF5641"/>
</dbReference>
<dbReference type="Pfam" id="PF05585">
    <property type="entry name" value="DUF1758"/>
    <property type="match status" value="1"/>
</dbReference>
<dbReference type="InterPro" id="IPR043128">
    <property type="entry name" value="Rev_trsase/Diguanyl_cyclase"/>
</dbReference>
<name>A0A6V7V027_MELEN</name>
<keyword evidence="2" id="KW-0812">Transmembrane</keyword>
<dbReference type="PROSITE" id="PS50994">
    <property type="entry name" value="INTEGRASE"/>
    <property type="match status" value="1"/>
</dbReference>
<dbReference type="InterPro" id="IPR000477">
    <property type="entry name" value="RT_dom"/>
</dbReference>
<feature type="region of interest" description="Disordered" evidence="1">
    <location>
        <begin position="320"/>
        <end position="367"/>
    </location>
</feature>
<dbReference type="InterPro" id="IPR012337">
    <property type="entry name" value="RNaseH-like_sf"/>
</dbReference>
<evidence type="ECO:0000313" key="4">
    <source>
        <dbReference type="EMBL" id="CAD2168262.1"/>
    </source>
</evidence>
<feature type="compositionally biased region" description="Polar residues" evidence="1">
    <location>
        <begin position="1829"/>
        <end position="1839"/>
    </location>
</feature>
<evidence type="ECO:0000313" key="5">
    <source>
        <dbReference type="Proteomes" id="UP000580250"/>
    </source>
</evidence>
<dbReference type="Pfam" id="PF18701">
    <property type="entry name" value="DUF5641"/>
    <property type="match status" value="1"/>
</dbReference>
<dbReference type="SMART" id="SM00343">
    <property type="entry name" value="ZnF_C2HC"/>
    <property type="match status" value="2"/>
</dbReference>
<dbReference type="InterPro" id="IPR043502">
    <property type="entry name" value="DNA/RNA_pol_sf"/>
</dbReference>
<proteinExistence type="predicted"/>
<dbReference type="Proteomes" id="UP000580250">
    <property type="component" value="Unassembled WGS sequence"/>
</dbReference>